<organism evidence="2 3">
    <name type="scientific">Solanum commersonii</name>
    <name type="common">Commerson's wild potato</name>
    <name type="synonym">Commerson's nightshade</name>
    <dbReference type="NCBI Taxonomy" id="4109"/>
    <lineage>
        <taxon>Eukaryota</taxon>
        <taxon>Viridiplantae</taxon>
        <taxon>Streptophyta</taxon>
        <taxon>Embryophyta</taxon>
        <taxon>Tracheophyta</taxon>
        <taxon>Spermatophyta</taxon>
        <taxon>Magnoliopsida</taxon>
        <taxon>eudicotyledons</taxon>
        <taxon>Gunneridae</taxon>
        <taxon>Pentapetalae</taxon>
        <taxon>asterids</taxon>
        <taxon>lamiids</taxon>
        <taxon>Solanales</taxon>
        <taxon>Solanaceae</taxon>
        <taxon>Solanoideae</taxon>
        <taxon>Solaneae</taxon>
        <taxon>Solanum</taxon>
    </lineage>
</organism>
<name>A0A9J5WYQ9_SOLCO</name>
<evidence type="ECO:0000313" key="3">
    <source>
        <dbReference type="Proteomes" id="UP000824120"/>
    </source>
</evidence>
<dbReference type="AlphaFoldDB" id="A0A9J5WYQ9"/>
<evidence type="ECO:0000259" key="1">
    <source>
        <dbReference type="Pfam" id="PF09331"/>
    </source>
</evidence>
<proteinExistence type="predicted"/>
<dbReference type="PANTHER" id="PTHR48449:SF1">
    <property type="entry name" value="DUF1985 DOMAIN-CONTAINING PROTEIN"/>
    <property type="match status" value="1"/>
</dbReference>
<gene>
    <name evidence="2" type="ORF">H5410_051652</name>
</gene>
<dbReference type="PANTHER" id="PTHR48449">
    <property type="entry name" value="DUF1985 DOMAIN-CONTAINING PROTEIN"/>
    <property type="match status" value="1"/>
</dbReference>
<accession>A0A9J5WYQ9</accession>
<reference evidence="2 3" key="1">
    <citation type="submission" date="2020-09" db="EMBL/GenBank/DDBJ databases">
        <title>De no assembly of potato wild relative species, Solanum commersonii.</title>
        <authorList>
            <person name="Cho K."/>
        </authorList>
    </citation>
    <scope>NUCLEOTIDE SEQUENCE [LARGE SCALE GENOMIC DNA]</scope>
    <source>
        <strain evidence="2">LZ3.2</strain>
        <tissue evidence="2">Leaf</tissue>
    </source>
</reference>
<dbReference type="OrthoDB" id="1194650at2759"/>
<feature type="domain" description="DUF1985" evidence="1">
    <location>
        <begin position="7"/>
        <end position="78"/>
    </location>
</feature>
<comment type="caution">
    <text evidence="2">The sequence shown here is derived from an EMBL/GenBank/DDBJ whole genome shotgun (WGS) entry which is preliminary data.</text>
</comment>
<dbReference type="Proteomes" id="UP000824120">
    <property type="component" value="Chromosome 10"/>
</dbReference>
<dbReference type="InterPro" id="IPR015410">
    <property type="entry name" value="DUF1985"/>
</dbReference>
<dbReference type="EMBL" id="JACXVP010000010">
    <property type="protein sequence ID" value="KAG5581025.1"/>
    <property type="molecule type" value="Genomic_DNA"/>
</dbReference>
<evidence type="ECO:0000313" key="2">
    <source>
        <dbReference type="EMBL" id="KAG5581025.1"/>
    </source>
</evidence>
<sequence length="126" mass="14660">MSLVGTSFKNPDLIYLLNVEDTPKKHKESLCLLWFVHNVLLAKDLNNNISLKWVNLSQHIEAFNNYLWGHESFELTVKYLLKPLGPKINSLFGFPWAFMAWAFEVIPHLTHQVNAEEEISSPRILR</sequence>
<keyword evidence="3" id="KW-1185">Reference proteome</keyword>
<protein>
    <recommendedName>
        <fullName evidence="1">DUF1985 domain-containing protein</fullName>
    </recommendedName>
</protein>
<dbReference type="Pfam" id="PF09331">
    <property type="entry name" value="DUF1985"/>
    <property type="match status" value="1"/>
</dbReference>